<feature type="compositionally biased region" description="Basic residues" evidence="1">
    <location>
        <begin position="100"/>
        <end position="111"/>
    </location>
</feature>
<comment type="caution">
    <text evidence="2">The sequence shown here is derived from an EMBL/GenBank/DDBJ whole genome shotgun (WGS) entry which is preliminary data.</text>
</comment>
<reference evidence="2 3" key="1">
    <citation type="submission" date="2023-10" db="EMBL/GenBank/DDBJ databases">
        <title>Development of a sustainable strategy for remediation of hydrocarbon-contaminated territories based on the waste exchange concept.</title>
        <authorList>
            <person name="Krivoruchko A."/>
        </authorList>
    </citation>
    <scope>NUCLEOTIDE SEQUENCE [LARGE SCALE GENOMIC DNA]</scope>
    <source>
        <strain evidence="2 3">IEGM 1203</strain>
    </source>
</reference>
<organism evidence="2 3">
    <name type="scientific">Rhodococcus globerulus</name>
    <dbReference type="NCBI Taxonomy" id="33008"/>
    <lineage>
        <taxon>Bacteria</taxon>
        <taxon>Bacillati</taxon>
        <taxon>Actinomycetota</taxon>
        <taxon>Actinomycetes</taxon>
        <taxon>Mycobacteriales</taxon>
        <taxon>Nocardiaceae</taxon>
        <taxon>Rhodococcus</taxon>
    </lineage>
</organism>
<evidence type="ECO:0000256" key="1">
    <source>
        <dbReference type="SAM" id="MobiDB-lite"/>
    </source>
</evidence>
<feature type="compositionally biased region" description="Basic residues" evidence="1">
    <location>
        <begin position="81"/>
        <end position="92"/>
    </location>
</feature>
<name>A0ABU4BS87_RHOGO</name>
<feature type="region of interest" description="Disordered" evidence="1">
    <location>
        <begin position="64"/>
        <end position="111"/>
    </location>
</feature>
<keyword evidence="3" id="KW-1185">Reference proteome</keyword>
<proteinExistence type="predicted"/>
<dbReference type="EMBL" id="JAWLKB010000004">
    <property type="protein sequence ID" value="MDV6267080.1"/>
    <property type="molecule type" value="Genomic_DNA"/>
</dbReference>
<dbReference type="Proteomes" id="UP001185927">
    <property type="component" value="Unassembled WGS sequence"/>
</dbReference>
<evidence type="ECO:0008006" key="4">
    <source>
        <dbReference type="Google" id="ProtNLM"/>
    </source>
</evidence>
<evidence type="ECO:0000313" key="3">
    <source>
        <dbReference type="Proteomes" id="UP001185927"/>
    </source>
</evidence>
<evidence type="ECO:0000313" key="2">
    <source>
        <dbReference type="EMBL" id="MDV6267080.1"/>
    </source>
</evidence>
<dbReference type="RefSeq" id="WP_317541290.1">
    <property type="nucleotide sequence ID" value="NZ_JAWLKB010000004.1"/>
</dbReference>
<gene>
    <name evidence="2" type="ORF">R3Q16_10740</name>
</gene>
<accession>A0ABU4BS87</accession>
<sequence length="111" mass="13034">MDIRDLWRSDEDGPHLTWRQVWVYVRHLPRDSALAIDDNKGTQPWSMEEHLLADIWVAQVRATAPKNKRPKDHPAREAMKKRQIAGRATRKRGAYERVKARNAQRLKRATS</sequence>
<protein>
    <recommendedName>
        <fullName evidence="4">Transposase</fullName>
    </recommendedName>
</protein>